<dbReference type="EMBL" id="JAINDJ010000003">
    <property type="protein sequence ID" value="KAG9453498.1"/>
    <property type="molecule type" value="Genomic_DNA"/>
</dbReference>
<dbReference type="InterPro" id="IPR054722">
    <property type="entry name" value="PolX-like_BBD"/>
</dbReference>
<dbReference type="InterPro" id="IPR039537">
    <property type="entry name" value="Retrotran_Ty1/copia-like"/>
</dbReference>
<dbReference type="PROSITE" id="PS50994">
    <property type="entry name" value="INTEGRASE"/>
    <property type="match status" value="1"/>
</dbReference>
<dbReference type="InterPro" id="IPR036397">
    <property type="entry name" value="RNaseH_sf"/>
</dbReference>
<dbReference type="Pfam" id="PF22936">
    <property type="entry name" value="Pol_BBD"/>
    <property type="match status" value="1"/>
</dbReference>
<name>A0AAV7F1S0_ARIFI</name>
<evidence type="ECO:0000313" key="5">
    <source>
        <dbReference type="Proteomes" id="UP000825729"/>
    </source>
</evidence>
<keyword evidence="5" id="KW-1185">Reference proteome</keyword>
<dbReference type="Pfam" id="PF13976">
    <property type="entry name" value="gag_pre-integrs"/>
    <property type="match status" value="1"/>
</dbReference>
<keyword evidence="1" id="KW-0645">Protease</keyword>
<sequence>MILNLEEVLKNSQDVFKKFDKGNEKLDDILIKGRRSCNRHGIGYSKNLNNKTRPRQRFFQVQKNLSLYAAHTARKSSSDGTWYFDSGCSRHMTGNAGNLTDIHREDGGQVTFGDGAKGAVIERGRLKVDGLPKLENVLLVNGLRANLLSINQLCVRFTKEGCVVEDDRRQSILEGTRTGDNCYKLNVSQQCKYTGVTTAQLWHKRLGHLHSRGILKLLKYGAVRGLPAISSKTEAMCKGCMAGKQHRTPHSAVKIITTQRPLELLHIDLMGPVQTESIDGKRYVLVCVDDFLRFTWVEFIREKSDTYKVFASLCKRLMTEKNVVIGRIIRIRSDHGREFENNQFVQFCEKKGISHEFSAPKTLQQNGVVERKNRTLQEMARAMINSKNLPHKLWAEALTTTCYISNKVHLRYLTHKTPYELWKGRKPKVHYFREFGSTCYVLSDREQFGKFDSRSTEGIFIGYSRNSHAYRVYFRNNNTVIEIVNVEIVDQNENLPLLDDEESSMMKGPIEKNSTDLNAQSSEQVESHTLGEGSLVSDDEVVEIQENIAETGSETKKAPSIRV</sequence>
<dbReference type="InterPro" id="IPR012337">
    <property type="entry name" value="RNaseH-like_sf"/>
</dbReference>
<dbReference type="InterPro" id="IPR057670">
    <property type="entry name" value="SH3_retrovirus"/>
</dbReference>
<gene>
    <name evidence="4" type="ORF">H6P81_006402</name>
</gene>
<dbReference type="Gene3D" id="3.30.420.10">
    <property type="entry name" value="Ribonuclease H-like superfamily/Ribonuclease H"/>
    <property type="match status" value="1"/>
</dbReference>
<dbReference type="SUPFAM" id="SSF53098">
    <property type="entry name" value="Ribonuclease H-like"/>
    <property type="match status" value="1"/>
</dbReference>
<protein>
    <recommendedName>
        <fullName evidence="3">Integrase catalytic domain-containing protein</fullName>
    </recommendedName>
</protein>
<dbReference type="Proteomes" id="UP000825729">
    <property type="component" value="Unassembled WGS sequence"/>
</dbReference>
<evidence type="ECO:0000313" key="4">
    <source>
        <dbReference type="EMBL" id="KAG9453498.1"/>
    </source>
</evidence>
<dbReference type="GO" id="GO:0003676">
    <property type="term" value="F:nucleic acid binding"/>
    <property type="evidence" value="ECO:0007669"/>
    <property type="project" value="InterPro"/>
</dbReference>
<dbReference type="GO" id="GO:0006508">
    <property type="term" value="P:proteolysis"/>
    <property type="evidence" value="ECO:0007669"/>
    <property type="project" value="UniProtKB-KW"/>
</dbReference>
<dbReference type="InterPro" id="IPR025724">
    <property type="entry name" value="GAG-pre-integrase_dom"/>
</dbReference>
<evidence type="ECO:0000259" key="3">
    <source>
        <dbReference type="PROSITE" id="PS50994"/>
    </source>
</evidence>
<dbReference type="InterPro" id="IPR001584">
    <property type="entry name" value="Integrase_cat-core"/>
</dbReference>
<feature type="domain" description="Integrase catalytic" evidence="3">
    <location>
        <begin position="257"/>
        <end position="426"/>
    </location>
</feature>
<comment type="caution">
    <text evidence="4">The sequence shown here is derived from an EMBL/GenBank/DDBJ whole genome shotgun (WGS) entry which is preliminary data.</text>
</comment>
<evidence type="ECO:0000256" key="1">
    <source>
        <dbReference type="ARBA" id="ARBA00022670"/>
    </source>
</evidence>
<dbReference type="Pfam" id="PF00665">
    <property type="entry name" value="rve"/>
    <property type="match status" value="1"/>
</dbReference>
<dbReference type="AlphaFoldDB" id="A0AAV7F1S0"/>
<dbReference type="Pfam" id="PF25597">
    <property type="entry name" value="SH3_retrovirus"/>
    <property type="match status" value="1"/>
</dbReference>
<feature type="region of interest" description="Disordered" evidence="2">
    <location>
        <begin position="505"/>
        <end position="563"/>
    </location>
</feature>
<dbReference type="GO" id="GO:0015074">
    <property type="term" value="P:DNA integration"/>
    <property type="evidence" value="ECO:0007669"/>
    <property type="project" value="InterPro"/>
</dbReference>
<evidence type="ECO:0000256" key="2">
    <source>
        <dbReference type="SAM" id="MobiDB-lite"/>
    </source>
</evidence>
<dbReference type="PANTHER" id="PTHR42648">
    <property type="entry name" value="TRANSPOSASE, PUTATIVE-RELATED"/>
    <property type="match status" value="1"/>
</dbReference>
<dbReference type="PANTHER" id="PTHR42648:SF21">
    <property type="entry name" value="CYSTEINE-RICH RLK (RECEPTOR-LIKE PROTEIN KINASE) 8"/>
    <property type="match status" value="1"/>
</dbReference>
<proteinExistence type="predicted"/>
<reference evidence="4 5" key="1">
    <citation type="submission" date="2021-07" db="EMBL/GenBank/DDBJ databases">
        <title>The Aristolochia fimbriata genome: insights into angiosperm evolution, floral development and chemical biosynthesis.</title>
        <authorList>
            <person name="Jiao Y."/>
        </authorList>
    </citation>
    <scope>NUCLEOTIDE SEQUENCE [LARGE SCALE GENOMIC DNA]</scope>
    <source>
        <strain evidence="4">IBCAS-2021</strain>
        <tissue evidence="4">Leaf</tissue>
    </source>
</reference>
<keyword evidence="1" id="KW-0378">Hydrolase</keyword>
<dbReference type="GO" id="GO:0008233">
    <property type="term" value="F:peptidase activity"/>
    <property type="evidence" value="ECO:0007669"/>
    <property type="project" value="UniProtKB-KW"/>
</dbReference>
<accession>A0AAV7F1S0</accession>
<feature type="compositionally biased region" description="Polar residues" evidence="2">
    <location>
        <begin position="515"/>
        <end position="524"/>
    </location>
</feature>
<organism evidence="4 5">
    <name type="scientific">Aristolochia fimbriata</name>
    <name type="common">White veined hardy Dutchman's pipe vine</name>
    <dbReference type="NCBI Taxonomy" id="158543"/>
    <lineage>
        <taxon>Eukaryota</taxon>
        <taxon>Viridiplantae</taxon>
        <taxon>Streptophyta</taxon>
        <taxon>Embryophyta</taxon>
        <taxon>Tracheophyta</taxon>
        <taxon>Spermatophyta</taxon>
        <taxon>Magnoliopsida</taxon>
        <taxon>Magnoliidae</taxon>
        <taxon>Piperales</taxon>
        <taxon>Aristolochiaceae</taxon>
        <taxon>Aristolochia</taxon>
    </lineage>
</organism>